<keyword evidence="3" id="KW-1185">Reference proteome</keyword>
<sequence length="36" mass="3972">MGDFIGSPMFFVAGVVLLLGLVGLMIFLQKRNKDED</sequence>
<keyword evidence="1" id="KW-0812">Transmembrane</keyword>
<keyword evidence="1" id="KW-1133">Transmembrane helix</keyword>
<gene>
    <name evidence="2" type="ORF">ETAA1_22920</name>
</gene>
<proteinExistence type="predicted"/>
<dbReference type="RefSeq" id="WP_145237727.1">
    <property type="nucleotide sequence ID" value="NZ_CP036273.1"/>
</dbReference>
<dbReference type="NCBIfam" id="TIGR01167">
    <property type="entry name" value="LPXTG_anchor"/>
    <property type="match status" value="1"/>
</dbReference>
<reference evidence="2 3" key="1">
    <citation type="submission" date="2019-02" db="EMBL/GenBank/DDBJ databases">
        <title>Deep-cultivation of Planctomycetes and their phenomic and genomic characterization uncovers novel biology.</title>
        <authorList>
            <person name="Wiegand S."/>
            <person name="Jogler M."/>
            <person name="Boedeker C."/>
            <person name="Pinto D."/>
            <person name="Vollmers J."/>
            <person name="Rivas-Marin E."/>
            <person name="Kohn T."/>
            <person name="Peeters S.H."/>
            <person name="Heuer A."/>
            <person name="Rast P."/>
            <person name="Oberbeckmann S."/>
            <person name="Bunk B."/>
            <person name="Jeske O."/>
            <person name="Meyerdierks A."/>
            <person name="Storesund J.E."/>
            <person name="Kallscheuer N."/>
            <person name="Luecker S."/>
            <person name="Lage O.M."/>
            <person name="Pohl T."/>
            <person name="Merkel B.J."/>
            <person name="Hornburger P."/>
            <person name="Mueller R.-W."/>
            <person name="Bruemmer F."/>
            <person name="Labrenz M."/>
            <person name="Spormann A.M."/>
            <person name="Op den Camp H."/>
            <person name="Overmann J."/>
            <person name="Amann R."/>
            <person name="Jetten M.S.M."/>
            <person name="Mascher T."/>
            <person name="Medema M.H."/>
            <person name="Devos D.P."/>
            <person name="Kaster A.-K."/>
            <person name="Ovreas L."/>
            <person name="Rohde M."/>
            <person name="Galperin M.Y."/>
            <person name="Jogler C."/>
        </authorList>
    </citation>
    <scope>NUCLEOTIDE SEQUENCE [LARGE SCALE GENOMIC DNA]</scope>
    <source>
        <strain evidence="2 3">ETA_A1</strain>
    </source>
</reference>
<evidence type="ECO:0000256" key="1">
    <source>
        <dbReference type="SAM" id="Phobius"/>
    </source>
</evidence>
<evidence type="ECO:0000313" key="3">
    <source>
        <dbReference type="Proteomes" id="UP000319576"/>
    </source>
</evidence>
<dbReference type="KEGG" id="uli:ETAA1_22920"/>
<dbReference type="AlphaFoldDB" id="A0A517XS52"/>
<accession>A0A517XS52</accession>
<dbReference type="EMBL" id="CP036273">
    <property type="protein sequence ID" value="QDU20340.1"/>
    <property type="molecule type" value="Genomic_DNA"/>
</dbReference>
<evidence type="ECO:0008006" key="4">
    <source>
        <dbReference type="Google" id="ProtNLM"/>
    </source>
</evidence>
<feature type="transmembrane region" description="Helical" evidence="1">
    <location>
        <begin position="6"/>
        <end position="28"/>
    </location>
</feature>
<protein>
    <recommendedName>
        <fullName evidence="4">LPXTG cell wall anchor domain-containing protein</fullName>
    </recommendedName>
</protein>
<organism evidence="2 3">
    <name type="scientific">Urbifossiella limnaea</name>
    <dbReference type="NCBI Taxonomy" id="2528023"/>
    <lineage>
        <taxon>Bacteria</taxon>
        <taxon>Pseudomonadati</taxon>
        <taxon>Planctomycetota</taxon>
        <taxon>Planctomycetia</taxon>
        <taxon>Gemmatales</taxon>
        <taxon>Gemmataceae</taxon>
        <taxon>Urbifossiella</taxon>
    </lineage>
</organism>
<keyword evidence="1" id="KW-0472">Membrane</keyword>
<dbReference type="Proteomes" id="UP000319576">
    <property type="component" value="Chromosome"/>
</dbReference>
<evidence type="ECO:0000313" key="2">
    <source>
        <dbReference type="EMBL" id="QDU20340.1"/>
    </source>
</evidence>
<name>A0A517XS52_9BACT</name>